<dbReference type="InterPro" id="IPR027659">
    <property type="entry name" value="Sgcb"/>
</dbReference>
<evidence type="ECO:0000256" key="13">
    <source>
        <dbReference type="ARBA" id="ARBA00023180"/>
    </source>
</evidence>
<keyword evidence="9" id="KW-0735">Signal-anchor</keyword>
<dbReference type="AlphaFoldDB" id="A0A9D4K7D3"/>
<sequence length="295" mass="31534">MDNQDQVVFRRRSHGLSGHNDGSYLLVDDDPPEETGLRGAKSRCLWAIIIILLVVAVLNAAVTAALLYFLSITHVGMTGIEFQSGESTVRVLDDISVTELVLGEDIVTRGERDLVLSGEQILIGQDSGSKVEIAGNHTQITSGQFEIWTESGRPLFSTATPLNLDLYMVSNLHAPSMEVGSITSTRQYPDLYMEADQYLELVGTEGVHISSEGDVRLNAASEIQVQAHALIFNQSEGLFLSADLPVQSSQTVPIAAGAQYKLCVCAGSGRVFAVSGDGAGLKCDLPGAGLHPCDM</sequence>
<dbReference type="GO" id="GO:0005856">
    <property type="term" value="C:cytoskeleton"/>
    <property type="evidence" value="ECO:0007669"/>
    <property type="project" value="UniProtKB-SubCell"/>
</dbReference>
<evidence type="ECO:0000256" key="10">
    <source>
        <dbReference type="ARBA" id="ARBA00022989"/>
    </source>
</evidence>
<keyword evidence="10 16" id="KW-1133">Transmembrane helix</keyword>
<name>A0A9D4K7D3_DREPO</name>
<organism evidence="17 18">
    <name type="scientific">Dreissena polymorpha</name>
    <name type="common">Zebra mussel</name>
    <name type="synonym">Mytilus polymorpha</name>
    <dbReference type="NCBI Taxonomy" id="45954"/>
    <lineage>
        <taxon>Eukaryota</taxon>
        <taxon>Metazoa</taxon>
        <taxon>Spiralia</taxon>
        <taxon>Lophotrochozoa</taxon>
        <taxon>Mollusca</taxon>
        <taxon>Bivalvia</taxon>
        <taxon>Autobranchia</taxon>
        <taxon>Heteroconchia</taxon>
        <taxon>Euheterodonta</taxon>
        <taxon>Imparidentia</taxon>
        <taxon>Neoheterodontei</taxon>
        <taxon>Myida</taxon>
        <taxon>Dreissenoidea</taxon>
        <taxon>Dreissenidae</taxon>
        <taxon>Dreissena</taxon>
    </lineage>
</organism>
<evidence type="ECO:0000256" key="15">
    <source>
        <dbReference type="ARBA" id="ARBA00026041"/>
    </source>
</evidence>
<keyword evidence="8 16" id="KW-0812">Transmembrane</keyword>
<comment type="caution">
    <text evidence="17">The sequence shown here is derived from an EMBL/GenBank/DDBJ whole genome shotgun (WGS) entry which is preliminary data.</text>
</comment>
<evidence type="ECO:0000256" key="5">
    <source>
        <dbReference type="ARBA" id="ARBA00015329"/>
    </source>
</evidence>
<evidence type="ECO:0000256" key="2">
    <source>
        <dbReference type="ARBA" id="ARBA00004245"/>
    </source>
</evidence>
<evidence type="ECO:0000256" key="11">
    <source>
        <dbReference type="ARBA" id="ARBA00023136"/>
    </source>
</evidence>
<evidence type="ECO:0000256" key="16">
    <source>
        <dbReference type="SAM" id="Phobius"/>
    </source>
</evidence>
<dbReference type="OrthoDB" id="5843723at2759"/>
<dbReference type="InterPro" id="IPR006875">
    <property type="entry name" value="Sarcoglycan"/>
</dbReference>
<comment type="subunit">
    <text evidence="15">Cross-link to form 2 major subcomplexes: one consisting of SGCB, SGCD and SGCG and the other consisting of SGCB and SGCD. The association between SGCB and SGCG is particularly strong while SGCA is loosely associated with the other sarcoglycans.</text>
</comment>
<feature type="transmembrane region" description="Helical" evidence="16">
    <location>
        <begin position="45"/>
        <end position="70"/>
    </location>
</feature>
<evidence type="ECO:0000256" key="1">
    <source>
        <dbReference type="ARBA" id="ARBA00002860"/>
    </source>
</evidence>
<gene>
    <name evidence="17" type="ORF">DPMN_107704</name>
</gene>
<dbReference type="GO" id="GO:0042383">
    <property type="term" value="C:sarcolemma"/>
    <property type="evidence" value="ECO:0007669"/>
    <property type="project" value="UniProtKB-SubCell"/>
</dbReference>
<comment type="similarity">
    <text evidence="4">Belongs to the sarcoglycan beta/delta/gamma/zeta family.</text>
</comment>
<keyword evidence="12" id="KW-1015">Disulfide bond</keyword>
<evidence type="ECO:0000313" key="17">
    <source>
        <dbReference type="EMBL" id="KAH3834381.1"/>
    </source>
</evidence>
<dbReference type="PANTHER" id="PTHR21142">
    <property type="entry name" value="SARCOGLYCANS"/>
    <property type="match status" value="1"/>
</dbReference>
<dbReference type="GO" id="GO:0016012">
    <property type="term" value="C:sarcoglycan complex"/>
    <property type="evidence" value="ECO:0007669"/>
    <property type="project" value="InterPro"/>
</dbReference>
<evidence type="ECO:0000256" key="14">
    <source>
        <dbReference type="ARBA" id="ARBA00023212"/>
    </source>
</evidence>
<keyword evidence="14" id="KW-0206">Cytoskeleton</keyword>
<keyword evidence="6" id="KW-1003">Cell membrane</keyword>
<keyword evidence="11 16" id="KW-0472">Membrane</keyword>
<reference evidence="17" key="2">
    <citation type="submission" date="2020-11" db="EMBL/GenBank/DDBJ databases">
        <authorList>
            <person name="McCartney M.A."/>
            <person name="Auch B."/>
            <person name="Kono T."/>
            <person name="Mallez S."/>
            <person name="Becker A."/>
            <person name="Gohl D.M."/>
            <person name="Silverstein K.A.T."/>
            <person name="Koren S."/>
            <person name="Bechman K.B."/>
            <person name="Herman A."/>
            <person name="Abrahante J.E."/>
            <person name="Garbe J."/>
        </authorList>
    </citation>
    <scope>NUCLEOTIDE SEQUENCE</scope>
    <source>
        <strain evidence="17">Duluth1</strain>
        <tissue evidence="17">Whole animal</tissue>
    </source>
</reference>
<dbReference type="Proteomes" id="UP000828390">
    <property type="component" value="Unassembled WGS sequence"/>
</dbReference>
<evidence type="ECO:0000256" key="3">
    <source>
        <dbReference type="ARBA" id="ARBA00004274"/>
    </source>
</evidence>
<accession>A0A9D4K7D3</accession>
<keyword evidence="7" id="KW-0963">Cytoplasm</keyword>
<dbReference type="Pfam" id="PF04790">
    <property type="entry name" value="Sarcoglycan_1"/>
    <property type="match status" value="1"/>
</dbReference>
<evidence type="ECO:0000256" key="4">
    <source>
        <dbReference type="ARBA" id="ARBA00007574"/>
    </source>
</evidence>
<evidence type="ECO:0000256" key="12">
    <source>
        <dbReference type="ARBA" id="ARBA00023157"/>
    </source>
</evidence>
<dbReference type="GO" id="GO:0007517">
    <property type="term" value="P:muscle organ development"/>
    <property type="evidence" value="ECO:0007669"/>
    <property type="project" value="InterPro"/>
</dbReference>
<dbReference type="PANTHER" id="PTHR21142:SF2">
    <property type="entry name" value="BETA-SARCOGLYCAN"/>
    <property type="match status" value="1"/>
</dbReference>
<dbReference type="EMBL" id="JAIWYP010000004">
    <property type="protein sequence ID" value="KAH3834381.1"/>
    <property type="molecule type" value="Genomic_DNA"/>
</dbReference>
<evidence type="ECO:0000256" key="6">
    <source>
        <dbReference type="ARBA" id="ARBA00022475"/>
    </source>
</evidence>
<protein>
    <recommendedName>
        <fullName evidence="5">Beta-sarcoglycan</fullName>
    </recommendedName>
</protein>
<evidence type="ECO:0000256" key="9">
    <source>
        <dbReference type="ARBA" id="ARBA00022968"/>
    </source>
</evidence>
<proteinExistence type="inferred from homology"/>
<keyword evidence="18" id="KW-1185">Reference proteome</keyword>
<comment type="function">
    <text evidence="1">Component of the sarcoglycan complex, a subcomplex of the dystrophin-glycoprotein complex which forms a link between the F-actin cytoskeleton and the extracellular matrix.</text>
</comment>
<evidence type="ECO:0000256" key="7">
    <source>
        <dbReference type="ARBA" id="ARBA00022490"/>
    </source>
</evidence>
<comment type="subcellular location">
    <subcellularLocation>
        <location evidence="3">Cell membrane</location>
        <location evidence="3">Sarcolemma</location>
        <topology evidence="3">Single-pass type II membrane protein</topology>
    </subcellularLocation>
    <subcellularLocation>
        <location evidence="2">Cytoplasm</location>
        <location evidence="2">Cytoskeleton</location>
    </subcellularLocation>
</comment>
<keyword evidence="13" id="KW-0325">Glycoprotein</keyword>
<reference evidence="17" key="1">
    <citation type="journal article" date="2019" name="bioRxiv">
        <title>The Genome of the Zebra Mussel, Dreissena polymorpha: A Resource for Invasive Species Research.</title>
        <authorList>
            <person name="McCartney M.A."/>
            <person name="Auch B."/>
            <person name="Kono T."/>
            <person name="Mallez S."/>
            <person name="Zhang Y."/>
            <person name="Obille A."/>
            <person name="Becker A."/>
            <person name="Abrahante J.E."/>
            <person name="Garbe J."/>
            <person name="Badalamenti J.P."/>
            <person name="Herman A."/>
            <person name="Mangelson H."/>
            <person name="Liachko I."/>
            <person name="Sullivan S."/>
            <person name="Sone E.D."/>
            <person name="Koren S."/>
            <person name="Silverstein K.A.T."/>
            <person name="Beckman K.B."/>
            <person name="Gohl D.M."/>
        </authorList>
    </citation>
    <scope>NUCLEOTIDE SEQUENCE</scope>
    <source>
        <strain evidence="17">Duluth1</strain>
        <tissue evidence="17">Whole animal</tissue>
    </source>
</reference>
<evidence type="ECO:0000256" key="8">
    <source>
        <dbReference type="ARBA" id="ARBA00022692"/>
    </source>
</evidence>
<evidence type="ECO:0000313" key="18">
    <source>
        <dbReference type="Proteomes" id="UP000828390"/>
    </source>
</evidence>